<keyword evidence="18" id="KW-1185">Reference proteome</keyword>
<dbReference type="GO" id="GO:0005886">
    <property type="term" value="C:plasma membrane"/>
    <property type="evidence" value="ECO:0007669"/>
    <property type="project" value="UniProtKB-SubCell"/>
</dbReference>
<dbReference type="InterPro" id="IPR005311">
    <property type="entry name" value="PBP_dimer"/>
</dbReference>
<dbReference type="InterPro" id="IPR012338">
    <property type="entry name" value="Beta-lactam/transpept-like"/>
</dbReference>
<feature type="domain" description="Penicillin-binding protein dimerisation" evidence="16">
    <location>
        <begin position="60"/>
        <end position="231"/>
    </location>
</feature>
<evidence type="ECO:0000256" key="7">
    <source>
        <dbReference type="ARBA" id="ARBA00022692"/>
    </source>
</evidence>
<evidence type="ECO:0000256" key="2">
    <source>
        <dbReference type="ARBA" id="ARBA00004236"/>
    </source>
</evidence>
<dbReference type="InterPro" id="IPR036138">
    <property type="entry name" value="PBP_dimer_sf"/>
</dbReference>
<keyword evidence="11 14" id="KW-1133">Transmembrane helix</keyword>
<keyword evidence="9" id="KW-0133">Cell shape</keyword>
<dbReference type="GO" id="GO:0008360">
    <property type="term" value="P:regulation of cell shape"/>
    <property type="evidence" value="ECO:0007669"/>
    <property type="project" value="UniProtKB-KW"/>
</dbReference>
<keyword evidence="6" id="KW-0645">Protease</keyword>
<dbReference type="InterPro" id="IPR050515">
    <property type="entry name" value="Beta-lactam/transpept"/>
</dbReference>
<accession>H9UJ73</accession>
<dbReference type="eggNOG" id="COG0768">
    <property type="taxonomic scope" value="Bacteria"/>
</dbReference>
<keyword evidence="8" id="KW-0378">Hydrolase</keyword>
<feature type="transmembrane region" description="Helical" evidence="14">
    <location>
        <begin position="16"/>
        <end position="37"/>
    </location>
</feature>
<keyword evidence="4" id="KW-0997">Cell inner membrane</keyword>
<evidence type="ECO:0000256" key="14">
    <source>
        <dbReference type="SAM" id="Phobius"/>
    </source>
</evidence>
<dbReference type="GO" id="GO:0009252">
    <property type="term" value="P:peptidoglycan biosynthetic process"/>
    <property type="evidence" value="ECO:0007669"/>
    <property type="project" value="UniProtKB-KW"/>
</dbReference>
<dbReference type="SUPFAM" id="SSF56601">
    <property type="entry name" value="beta-lactamase/transpeptidase-like"/>
    <property type="match status" value="1"/>
</dbReference>
<dbReference type="GO" id="GO:0008658">
    <property type="term" value="F:penicillin binding"/>
    <property type="evidence" value="ECO:0007669"/>
    <property type="project" value="InterPro"/>
</dbReference>
<keyword evidence="12 14" id="KW-0472">Membrane</keyword>
<organism evidence="17 18">
    <name type="scientific">Spirochaeta africana (strain ATCC 700263 / DSM 8902 / Z-7692)</name>
    <dbReference type="NCBI Taxonomy" id="889378"/>
    <lineage>
        <taxon>Bacteria</taxon>
        <taxon>Pseudomonadati</taxon>
        <taxon>Spirochaetota</taxon>
        <taxon>Spirochaetia</taxon>
        <taxon>Spirochaetales</taxon>
        <taxon>Spirochaetaceae</taxon>
        <taxon>Spirochaeta</taxon>
    </lineage>
</organism>
<dbReference type="KEGG" id="sfc:Spiaf_1507"/>
<evidence type="ECO:0000256" key="13">
    <source>
        <dbReference type="ARBA" id="ARBA00023316"/>
    </source>
</evidence>
<dbReference type="AlphaFoldDB" id="H9UJ73"/>
<evidence type="ECO:0000256" key="1">
    <source>
        <dbReference type="ARBA" id="ARBA00004167"/>
    </source>
</evidence>
<evidence type="ECO:0000256" key="11">
    <source>
        <dbReference type="ARBA" id="ARBA00022989"/>
    </source>
</evidence>
<evidence type="ECO:0000259" key="16">
    <source>
        <dbReference type="Pfam" id="PF03717"/>
    </source>
</evidence>
<name>H9UJ73_SPIAZ</name>
<keyword evidence="13" id="KW-0961">Cell wall biogenesis/degradation</keyword>
<feature type="domain" description="Penicillin-binding protein transpeptidase" evidence="15">
    <location>
        <begin position="268"/>
        <end position="588"/>
    </location>
</feature>
<evidence type="ECO:0000313" key="17">
    <source>
        <dbReference type="EMBL" id="AFG37566.1"/>
    </source>
</evidence>
<dbReference type="EMBL" id="CP003282">
    <property type="protein sequence ID" value="AFG37566.1"/>
    <property type="molecule type" value="Genomic_DNA"/>
</dbReference>
<evidence type="ECO:0000256" key="5">
    <source>
        <dbReference type="ARBA" id="ARBA00022645"/>
    </source>
</evidence>
<dbReference type="RefSeq" id="WP_014455550.1">
    <property type="nucleotide sequence ID" value="NC_017098.1"/>
</dbReference>
<evidence type="ECO:0000259" key="15">
    <source>
        <dbReference type="Pfam" id="PF00905"/>
    </source>
</evidence>
<gene>
    <name evidence="17" type="ordered locus">Spiaf_1507</name>
</gene>
<dbReference type="PANTHER" id="PTHR30627">
    <property type="entry name" value="PEPTIDOGLYCAN D,D-TRANSPEPTIDASE"/>
    <property type="match status" value="1"/>
</dbReference>
<dbReference type="HOGENOM" id="CLU_009289_1_2_12"/>
<evidence type="ECO:0000256" key="6">
    <source>
        <dbReference type="ARBA" id="ARBA00022670"/>
    </source>
</evidence>
<evidence type="ECO:0000313" key="18">
    <source>
        <dbReference type="Proteomes" id="UP000007383"/>
    </source>
</evidence>
<dbReference type="Proteomes" id="UP000007383">
    <property type="component" value="Chromosome"/>
</dbReference>
<keyword evidence="5" id="KW-0121">Carboxypeptidase</keyword>
<dbReference type="GO" id="GO:0009002">
    <property type="term" value="F:serine-type D-Ala-D-Ala carboxypeptidase activity"/>
    <property type="evidence" value="ECO:0007669"/>
    <property type="project" value="InterPro"/>
</dbReference>
<evidence type="ECO:0000256" key="9">
    <source>
        <dbReference type="ARBA" id="ARBA00022960"/>
    </source>
</evidence>
<dbReference type="InterPro" id="IPR001460">
    <property type="entry name" value="PCN-bd_Tpept"/>
</dbReference>
<dbReference type="Gene3D" id="3.90.1310.10">
    <property type="entry name" value="Penicillin-binding protein 2a (Domain 2)"/>
    <property type="match status" value="1"/>
</dbReference>
<dbReference type="PANTHER" id="PTHR30627:SF2">
    <property type="entry name" value="PEPTIDOGLYCAN D,D-TRANSPEPTIDASE MRDA"/>
    <property type="match status" value="1"/>
</dbReference>
<comment type="subcellular location">
    <subcellularLocation>
        <location evidence="2">Cell membrane</location>
    </subcellularLocation>
    <subcellularLocation>
        <location evidence="1">Membrane</location>
        <topology evidence="1">Single-pass membrane protein</topology>
    </subcellularLocation>
</comment>
<keyword evidence="10" id="KW-0573">Peptidoglycan synthesis</keyword>
<dbReference type="GO" id="GO:0071555">
    <property type="term" value="P:cell wall organization"/>
    <property type="evidence" value="ECO:0007669"/>
    <property type="project" value="UniProtKB-KW"/>
</dbReference>
<dbReference type="InterPro" id="IPR017790">
    <property type="entry name" value="Penicillin-binding_protein_2"/>
</dbReference>
<dbReference type="PATRIC" id="fig|889378.3.peg.1498"/>
<protein>
    <submittedName>
        <fullName evidence="17">Penicillin-binding protein 2</fullName>
    </submittedName>
</protein>
<dbReference type="Pfam" id="PF00905">
    <property type="entry name" value="Transpeptidase"/>
    <property type="match status" value="1"/>
</dbReference>
<dbReference type="Pfam" id="PF03717">
    <property type="entry name" value="PBP_dimer"/>
    <property type="match status" value="1"/>
</dbReference>
<evidence type="ECO:0000256" key="4">
    <source>
        <dbReference type="ARBA" id="ARBA00022519"/>
    </source>
</evidence>
<dbReference type="SUPFAM" id="SSF56519">
    <property type="entry name" value="Penicillin binding protein dimerisation domain"/>
    <property type="match status" value="1"/>
</dbReference>
<dbReference type="NCBIfam" id="TIGR03423">
    <property type="entry name" value="pbp2_mrdA"/>
    <property type="match status" value="1"/>
</dbReference>
<dbReference type="Gene3D" id="3.40.710.10">
    <property type="entry name" value="DD-peptidase/beta-lactamase superfamily"/>
    <property type="match status" value="1"/>
</dbReference>
<evidence type="ECO:0000256" key="10">
    <source>
        <dbReference type="ARBA" id="ARBA00022984"/>
    </source>
</evidence>
<dbReference type="STRING" id="889378.Spiaf_1507"/>
<proteinExistence type="predicted"/>
<keyword evidence="7 14" id="KW-0812">Transmembrane</keyword>
<evidence type="ECO:0000256" key="3">
    <source>
        <dbReference type="ARBA" id="ARBA00022475"/>
    </source>
</evidence>
<dbReference type="GO" id="GO:0071972">
    <property type="term" value="F:peptidoglycan L,D-transpeptidase activity"/>
    <property type="evidence" value="ECO:0007669"/>
    <property type="project" value="TreeGrafter"/>
</dbReference>
<sequence length="623" mass="69439">MNSSVDRAHSPITSKFRTIIVLVIFLAITLVYALHLFSMQVVDQYVYLSRAEVTTRRSSPIPAKRGEIYDRSYSEPLAGNALAFAVDFTPADAPNSEIPRILSELARLLDVSEDSLHRRVPTRAYNSYNSIELAGNVNYRTIVQLSETIQQFPGVNFYSRPIRHYPHGSSMAHVLGFVGEITPEELQILFNQGYTAQSIIGKAGIERQYDSWLQGKDGRRYRRVDAQGRQVPDPTIEDVPPELGHNLVLSIDARIQELAVNALGSRTGSAVVLKPSTGEILAMASYPSFDPTAFIGRDSQQVIARLSRDARAPFINRAAQAAGSPASTFKILLTAAALEEQVIGLNETINTRLYYQIGNRRVGEHGASWRVSGFGPINLPQALTHSSNYFYAKLGHEYLGPDIIIDYAQRFGFGSQTGIDLPIETAGLLPDRDWKRRTTGEPWVGGDTVNLSLGQGFIETTPLQLANMIALIVNDGIVYTPHLLKEIRDQETGRLVERRIPSISRTVQLSDETFQTTREAMRKVVSDGSTSSLFITPNLEVAGKTGTGEVGLEDQWHSWFAAYAPYETDDPDEQVVVVVWVDASNEWEWWAPKAASIIFHGIFNDFTYSETIEDLVRRRAWFL</sequence>
<dbReference type="GO" id="GO:0006508">
    <property type="term" value="P:proteolysis"/>
    <property type="evidence" value="ECO:0007669"/>
    <property type="project" value="UniProtKB-KW"/>
</dbReference>
<evidence type="ECO:0000256" key="12">
    <source>
        <dbReference type="ARBA" id="ARBA00023136"/>
    </source>
</evidence>
<evidence type="ECO:0000256" key="8">
    <source>
        <dbReference type="ARBA" id="ARBA00022801"/>
    </source>
</evidence>
<keyword evidence="3" id="KW-1003">Cell membrane</keyword>
<reference evidence="18" key="1">
    <citation type="journal article" date="2013" name="Stand. Genomic Sci.">
        <title>Complete genome sequence of the halophilic bacterium Spirochaeta africana type strain (Z-7692(T)) from the alkaline Lake Magadi in the East African Rift.</title>
        <authorList>
            <person name="Liolos K."/>
            <person name="Abt B."/>
            <person name="Scheuner C."/>
            <person name="Teshima H."/>
            <person name="Held B."/>
            <person name="Lapidus A."/>
            <person name="Nolan M."/>
            <person name="Lucas S."/>
            <person name="Deshpande S."/>
            <person name="Cheng J.F."/>
            <person name="Tapia R."/>
            <person name="Goodwin L.A."/>
            <person name="Pitluck S."/>
            <person name="Pagani I."/>
            <person name="Ivanova N."/>
            <person name="Mavromatis K."/>
            <person name="Mikhailova N."/>
            <person name="Huntemann M."/>
            <person name="Pati A."/>
            <person name="Chen A."/>
            <person name="Palaniappan K."/>
            <person name="Land M."/>
            <person name="Rohde M."/>
            <person name="Tindall B.J."/>
            <person name="Detter J.C."/>
            <person name="Goker M."/>
            <person name="Bristow J."/>
            <person name="Eisen J.A."/>
            <person name="Markowitz V."/>
            <person name="Hugenholtz P."/>
            <person name="Woyke T."/>
            <person name="Klenk H.P."/>
            <person name="Kyrpides N.C."/>
        </authorList>
    </citation>
    <scope>NUCLEOTIDE SEQUENCE</scope>
    <source>
        <strain evidence="18">ATCC 700263 / DSM 8902 / Z-7692</strain>
    </source>
</reference>
<dbReference type="OrthoDB" id="9804124at2"/>